<accession>A0A6M0IMS4</accession>
<proteinExistence type="predicted"/>
<dbReference type="InterPro" id="IPR053142">
    <property type="entry name" value="PchR_regulatory_protein"/>
</dbReference>
<evidence type="ECO:0000256" key="1">
    <source>
        <dbReference type="ARBA" id="ARBA00023015"/>
    </source>
</evidence>
<organism evidence="6 7">
    <name type="scientific">Spirosoma agri</name>
    <dbReference type="NCBI Taxonomy" id="1987381"/>
    <lineage>
        <taxon>Bacteria</taxon>
        <taxon>Pseudomonadati</taxon>
        <taxon>Bacteroidota</taxon>
        <taxon>Cytophagia</taxon>
        <taxon>Cytophagales</taxon>
        <taxon>Cytophagaceae</taxon>
        <taxon>Spirosoma</taxon>
    </lineage>
</organism>
<dbReference type="PROSITE" id="PS51060">
    <property type="entry name" value="PARP_ALPHA_HD"/>
    <property type="match status" value="1"/>
</dbReference>
<keyword evidence="1" id="KW-0805">Transcription regulation</keyword>
<dbReference type="GO" id="GO:0003950">
    <property type="term" value="F:NAD+ poly-ADP-ribosyltransferase activity"/>
    <property type="evidence" value="ECO:0007669"/>
    <property type="project" value="InterPro"/>
</dbReference>
<dbReference type="SUPFAM" id="SSF46689">
    <property type="entry name" value="Homeodomain-like"/>
    <property type="match status" value="1"/>
</dbReference>
<protein>
    <submittedName>
        <fullName evidence="6">Helix-turn-helix transcriptional regulator</fullName>
    </submittedName>
</protein>
<dbReference type="PROSITE" id="PS01124">
    <property type="entry name" value="HTH_ARAC_FAMILY_2"/>
    <property type="match status" value="1"/>
</dbReference>
<dbReference type="Proteomes" id="UP000477386">
    <property type="component" value="Unassembled WGS sequence"/>
</dbReference>
<dbReference type="GO" id="GO:0003700">
    <property type="term" value="F:DNA-binding transcription factor activity"/>
    <property type="evidence" value="ECO:0007669"/>
    <property type="project" value="InterPro"/>
</dbReference>
<dbReference type="GO" id="GO:0043565">
    <property type="term" value="F:sequence-specific DNA binding"/>
    <property type="evidence" value="ECO:0007669"/>
    <property type="project" value="InterPro"/>
</dbReference>
<dbReference type="InterPro" id="IPR020449">
    <property type="entry name" value="Tscrpt_reg_AraC-type_HTH"/>
</dbReference>
<reference evidence="6 7" key="1">
    <citation type="submission" date="2020-02" db="EMBL/GenBank/DDBJ databases">
        <title>Draft genome sequence of two Spirosoma agri KCTC 52727 and Spirosoma terrae KCTC 52035.</title>
        <authorList>
            <person name="Rojas J."/>
            <person name="Ambika Manirajan B."/>
            <person name="Ratering S."/>
            <person name="Suarez C."/>
            <person name="Schnell S."/>
        </authorList>
    </citation>
    <scope>NUCLEOTIDE SEQUENCE [LARGE SCALE GENOMIC DNA]</scope>
    <source>
        <strain evidence="6 7">KCTC 52727</strain>
    </source>
</reference>
<dbReference type="PANTHER" id="PTHR47893:SF1">
    <property type="entry name" value="REGULATORY PROTEIN PCHR"/>
    <property type="match status" value="1"/>
</dbReference>
<keyword evidence="3" id="KW-0804">Transcription</keyword>
<dbReference type="RefSeq" id="WP_164042132.1">
    <property type="nucleotide sequence ID" value="NZ_JAAGNZ010000002.1"/>
</dbReference>
<dbReference type="InterPro" id="IPR018060">
    <property type="entry name" value="HTH_AraC"/>
</dbReference>
<feature type="domain" description="HTH araC/xylS-type" evidence="4">
    <location>
        <begin position="1"/>
        <end position="70"/>
    </location>
</feature>
<evidence type="ECO:0000256" key="2">
    <source>
        <dbReference type="ARBA" id="ARBA00023125"/>
    </source>
</evidence>
<evidence type="ECO:0000313" key="7">
    <source>
        <dbReference type="Proteomes" id="UP000477386"/>
    </source>
</evidence>
<evidence type="ECO:0000259" key="4">
    <source>
        <dbReference type="PROSITE" id="PS01124"/>
    </source>
</evidence>
<dbReference type="PROSITE" id="PS00041">
    <property type="entry name" value="HTH_ARAC_FAMILY_1"/>
    <property type="match status" value="1"/>
</dbReference>
<keyword evidence="7" id="KW-1185">Reference proteome</keyword>
<dbReference type="Pfam" id="PF12833">
    <property type="entry name" value="HTH_18"/>
    <property type="match status" value="1"/>
</dbReference>
<dbReference type="PRINTS" id="PR00032">
    <property type="entry name" value="HTHARAC"/>
</dbReference>
<name>A0A6M0IMS4_9BACT</name>
<dbReference type="InterPro" id="IPR018062">
    <property type="entry name" value="HTH_AraC-typ_CS"/>
</dbReference>
<dbReference type="InterPro" id="IPR004102">
    <property type="entry name" value="Poly(ADP-ribose)pol_reg_dom"/>
</dbReference>
<evidence type="ECO:0000313" key="6">
    <source>
        <dbReference type="EMBL" id="NEU69626.1"/>
    </source>
</evidence>
<sequence>MLIKRAIDTSKTTVFGYLNQFKMEKAKDLLTAGQTKISAIARSLGYKHATHFTAAFKKYFGFLPHKIKMSVLMPFIELDTDFVLLLEMFG</sequence>
<dbReference type="Gene3D" id="1.10.10.60">
    <property type="entry name" value="Homeodomain-like"/>
    <property type="match status" value="1"/>
</dbReference>
<evidence type="ECO:0000256" key="3">
    <source>
        <dbReference type="ARBA" id="ARBA00023163"/>
    </source>
</evidence>
<dbReference type="EMBL" id="JAAGNZ010000002">
    <property type="protein sequence ID" value="NEU69626.1"/>
    <property type="molecule type" value="Genomic_DNA"/>
</dbReference>
<keyword evidence="2" id="KW-0238">DNA-binding</keyword>
<gene>
    <name evidence="6" type="ORF">GK091_22285</name>
</gene>
<dbReference type="InterPro" id="IPR009057">
    <property type="entry name" value="Homeodomain-like_sf"/>
</dbReference>
<dbReference type="AlphaFoldDB" id="A0A6M0IMS4"/>
<dbReference type="SMART" id="SM00342">
    <property type="entry name" value="HTH_ARAC"/>
    <property type="match status" value="1"/>
</dbReference>
<evidence type="ECO:0000259" key="5">
    <source>
        <dbReference type="PROSITE" id="PS51060"/>
    </source>
</evidence>
<dbReference type="PANTHER" id="PTHR47893">
    <property type="entry name" value="REGULATORY PROTEIN PCHR"/>
    <property type="match status" value="1"/>
</dbReference>
<feature type="domain" description="PARP alpha-helical" evidence="5">
    <location>
        <begin position="1"/>
        <end position="90"/>
    </location>
</feature>
<comment type="caution">
    <text evidence="6">The sequence shown here is derived from an EMBL/GenBank/DDBJ whole genome shotgun (WGS) entry which is preliminary data.</text>
</comment>